<evidence type="ECO:0000313" key="3">
    <source>
        <dbReference type="Proteomes" id="UP000011514"/>
    </source>
</evidence>
<keyword evidence="1" id="KW-0812">Transmembrane</keyword>
<organism evidence="2 3">
    <name type="scientific">Halorubrum saccharovorum DSM 1137</name>
    <dbReference type="NCBI Taxonomy" id="1227484"/>
    <lineage>
        <taxon>Archaea</taxon>
        <taxon>Methanobacteriati</taxon>
        <taxon>Methanobacteriota</taxon>
        <taxon>Stenosarchaea group</taxon>
        <taxon>Halobacteria</taxon>
        <taxon>Halobacteriales</taxon>
        <taxon>Haloferacaceae</taxon>
        <taxon>Halorubrum</taxon>
    </lineage>
</organism>
<dbReference type="RefSeq" id="WP_004046204.1">
    <property type="nucleotide sequence ID" value="NZ_AOJE01000010.1"/>
</dbReference>
<feature type="transmembrane region" description="Helical" evidence="1">
    <location>
        <begin position="82"/>
        <end position="102"/>
    </location>
</feature>
<keyword evidence="3" id="KW-1185">Reference proteome</keyword>
<dbReference type="Proteomes" id="UP000011514">
    <property type="component" value="Unassembled WGS sequence"/>
</dbReference>
<proteinExistence type="predicted"/>
<comment type="caution">
    <text evidence="2">The sequence shown here is derived from an EMBL/GenBank/DDBJ whole genome shotgun (WGS) entry which is preliminary data.</text>
</comment>
<gene>
    <name evidence="2" type="ORF">C471_01845</name>
</gene>
<keyword evidence="1" id="KW-1133">Transmembrane helix</keyword>
<dbReference type="OrthoDB" id="330923at2157"/>
<name>M0E4J2_9EURY</name>
<reference evidence="2 3" key="1">
    <citation type="journal article" date="2014" name="PLoS Genet.">
        <title>Phylogenetically driven sequencing of extremely halophilic archaea reveals strategies for static and dynamic osmo-response.</title>
        <authorList>
            <person name="Becker E.A."/>
            <person name="Seitzer P.M."/>
            <person name="Tritt A."/>
            <person name="Larsen D."/>
            <person name="Krusor M."/>
            <person name="Yao A.I."/>
            <person name="Wu D."/>
            <person name="Madern D."/>
            <person name="Eisen J.A."/>
            <person name="Darling A.E."/>
            <person name="Facciotti M.T."/>
        </authorList>
    </citation>
    <scope>NUCLEOTIDE SEQUENCE [LARGE SCALE GENOMIC DNA]</scope>
    <source>
        <strain evidence="2 3">DSM 1137</strain>
    </source>
</reference>
<dbReference type="PATRIC" id="fig|1227484.4.peg.377"/>
<evidence type="ECO:0000256" key="1">
    <source>
        <dbReference type="SAM" id="Phobius"/>
    </source>
</evidence>
<protein>
    <submittedName>
        <fullName evidence="2">Uncharacterized protein</fullName>
    </submittedName>
</protein>
<dbReference type="AlphaFoldDB" id="M0E4J2"/>
<dbReference type="EMBL" id="AOJE01000010">
    <property type="protein sequence ID" value="ELZ42695.1"/>
    <property type="molecule type" value="Genomic_DNA"/>
</dbReference>
<keyword evidence="1" id="KW-0472">Membrane</keyword>
<accession>M0E4J2</accession>
<evidence type="ECO:0000313" key="2">
    <source>
        <dbReference type="EMBL" id="ELZ42695.1"/>
    </source>
</evidence>
<sequence length="194" mass="20658">MTRSTSGHDAWAFETVRGSVRVAPAELRIRRGVVRTVSEAGRALAAGRLPSALRDIGWTGVVAVTAIAPTVIEWILEGGAAQTTLGALGFLIAVGGVAVSVARERTATISHRDIDHVAFDDGELVIAHRSEEEDGERETDTVRPRDDAARADAAVALRLRGVELRGVEDDEAVSRTVVDAPKTTLLAESDSNEW</sequence>
<feature type="transmembrane region" description="Helical" evidence="1">
    <location>
        <begin position="56"/>
        <end position="76"/>
    </location>
</feature>